<comment type="subcellular location">
    <subcellularLocation>
        <location evidence="1">Periplasm</location>
    </subcellularLocation>
</comment>
<name>A0A4Z0BV60_9BURK</name>
<dbReference type="Proteomes" id="UP000298180">
    <property type="component" value="Unassembled WGS sequence"/>
</dbReference>
<dbReference type="Gene3D" id="3.40.190.10">
    <property type="entry name" value="Periplasmic binding protein-like II"/>
    <property type="match status" value="2"/>
</dbReference>
<keyword evidence="3" id="KW-0732">Signal</keyword>
<evidence type="ECO:0000256" key="2">
    <source>
        <dbReference type="ARBA" id="ARBA00010742"/>
    </source>
</evidence>
<evidence type="ECO:0000259" key="4">
    <source>
        <dbReference type="Pfam" id="PF09084"/>
    </source>
</evidence>
<evidence type="ECO:0000313" key="6">
    <source>
        <dbReference type="Proteomes" id="UP000298180"/>
    </source>
</evidence>
<keyword evidence="6" id="KW-1185">Reference proteome</keyword>
<dbReference type="AlphaFoldDB" id="A0A4Z0BV60"/>
<dbReference type="InterPro" id="IPR015168">
    <property type="entry name" value="SsuA/THI5"/>
</dbReference>
<dbReference type="PANTHER" id="PTHR30024:SF47">
    <property type="entry name" value="TAURINE-BINDING PERIPLASMIC PROTEIN"/>
    <property type="match status" value="1"/>
</dbReference>
<comment type="caution">
    <text evidence="5">The sequence shown here is derived from an EMBL/GenBank/DDBJ whole genome shotgun (WGS) entry which is preliminary data.</text>
</comment>
<reference evidence="5 6" key="1">
    <citation type="submission" date="2019-03" db="EMBL/GenBank/DDBJ databases">
        <title>Ramlibacter henchirensis DSM 14656, whole genome shotgun sequence.</title>
        <authorList>
            <person name="Zhang X."/>
            <person name="Feng G."/>
            <person name="Zhu H."/>
        </authorList>
    </citation>
    <scope>NUCLEOTIDE SEQUENCE [LARGE SCALE GENOMIC DNA]</scope>
    <source>
        <strain evidence="5 6">DSM 14656</strain>
    </source>
</reference>
<evidence type="ECO:0000256" key="1">
    <source>
        <dbReference type="ARBA" id="ARBA00004418"/>
    </source>
</evidence>
<evidence type="ECO:0000256" key="3">
    <source>
        <dbReference type="ARBA" id="ARBA00022729"/>
    </source>
</evidence>
<sequence length="325" mass="34987">MLPRTLRRRDFNLLAGATALGVAAPVFAQTTKLRLSTIPIVDTAPLQVSIAKGFFAEQGLEIDTTPTAGGAAGLPALAAGQVQITFSNIISIVLGAKQGLGFQVIAMGAGTGDTTPDLAGLIAKKGAPFKTGKDFEGKRIAVNTRNNVIWLFAREWVRATGGDPDKVNYMEVPFPQMTDAVRGDRVEAAFVVEPFLSNAQNAENMQVVGWPYNVVMKKVPVGMYAATKTYIDQNPQIIERFVRGYMKGVDWTNANKSSDEWIQIVANYTKLPPEKVKGLTVPPYDKVVDAAGVDAVQGLMRKNGMLDSPVDTKGLLYRTATNPVS</sequence>
<protein>
    <recommendedName>
        <fullName evidence="4">SsuA/THI5-like domain-containing protein</fullName>
    </recommendedName>
</protein>
<dbReference type="OrthoDB" id="8877897at2"/>
<dbReference type="PANTHER" id="PTHR30024">
    <property type="entry name" value="ALIPHATIC SULFONATES-BINDING PROTEIN-RELATED"/>
    <property type="match status" value="1"/>
</dbReference>
<feature type="domain" description="SsuA/THI5-like" evidence="4">
    <location>
        <begin position="43"/>
        <end position="255"/>
    </location>
</feature>
<dbReference type="SUPFAM" id="SSF53850">
    <property type="entry name" value="Periplasmic binding protein-like II"/>
    <property type="match status" value="1"/>
</dbReference>
<proteinExistence type="inferred from homology"/>
<dbReference type="RefSeq" id="WP_135264127.1">
    <property type="nucleotide sequence ID" value="NZ_SMLM01000002.1"/>
</dbReference>
<organism evidence="5 6">
    <name type="scientific">Ramlibacter henchirensis</name>
    <dbReference type="NCBI Taxonomy" id="204072"/>
    <lineage>
        <taxon>Bacteria</taxon>
        <taxon>Pseudomonadati</taxon>
        <taxon>Pseudomonadota</taxon>
        <taxon>Betaproteobacteria</taxon>
        <taxon>Burkholderiales</taxon>
        <taxon>Comamonadaceae</taxon>
        <taxon>Ramlibacter</taxon>
    </lineage>
</organism>
<dbReference type="GO" id="GO:0042597">
    <property type="term" value="C:periplasmic space"/>
    <property type="evidence" value="ECO:0007669"/>
    <property type="project" value="UniProtKB-SubCell"/>
</dbReference>
<dbReference type="Pfam" id="PF09084">
    <property type="entry name" value="NMT1"/>
    <property type="match status" value="1"/>
</dbReference>
<accession>A0A4Z0BV60</accession>
<gene>
    <name evidence="5" type="ORF">EZ313_15190</name>
</gene>
<evidence type="ECO:0000313" key="5">
    <source>
        <dbReference type="EMBL" id="TFZ02602.1"/>
    </source>
</evidence>
<dbReference type="EMBL" id="SMLM01000002">
    <property type="protein sequence ID" value="TFZ02602.1"/>
    <property type="molecule type" value="Genomic_DNA"/>
</dbReference>
<comment type="similarity">
    <text evidence="2">Belongs to the bacterial solute-binding protein SsuA/TauA family.</text>
</comment>